<dbReference type="Pfam" id="PF01568">
    <property type="entry name" value="Molydop_binding"/>
    <property type="match status" value="1"/>
</dbReference>
<comment type="caution">
    <text evidence="13">The sequence shown here is derived from an EMBL/GenBank/DDBJ whole genome shotgun (WGS) entry which is preliminary data.</text>
</comment>
<protein>
    <recommendedName>
        <fullName evidence="12">4Fe-4S ferredoxin-type domain-containing protein</fullName>
    </recommendedName>
</protein>
<organism evidence="13 14">
    <name type="scientific">Angustibacter aerolatus</name>
    <dbReference type="NCBI Taxonomy" id="1162965"/>
    <lineage>
        <taxon>Bacteria</taxon>
        <taxon>Bacillati</taxon>
        <taxon>Actinomycetota</taxon>
        <taxon>Actinomycetes</taxon>
        <taxon>Kineosporiales</taxon>
        <taxon>Kineosporiaceae</taxon>
    </lineage>
</organism>
<feature type="compositionally biased region" description="Basic residues" evidence="11">
    <location>
        <begin position="343"/>
        <end position="364"/>
    </location>
</feature>
<feature type="compositionally biased region" description="Low complexity" evidence="11">
    <location>
        <begin position="410"/>
        <end position="425"/>
    </location>
</feature>
<evidence type="ECO:0000256" key="1">
    <source>
        <dbReference type="ARBA" id="ARBA00001966"/>
    </source>
</evidence>
<dbReference type="SUPFAM" id="SSF54862">
    <property type="entry name" value="4Fe-4S ferredoxins"/>
    <property type="match status" value="1"/>
</dbReference>
<dbReference type="Proteomes" id="UP001157017">
    <property type="component" value="Unassembled WGS sequence"/>
</dbReference>
<comment type="subcellular location">
    <subcellularLocation>
        <location evidence="2">Cell membrane</location>
        <topology evidence="2">Multi-pass membrane protein</topology>
    </subcellularLocation>
</comment>
<dbReference type="InterPro" id="IPR006657">
    <property type="entry name" value="MoPterin_dinucl-bd_dom"/>
</dbReference>
<gene>
    <name evidence="13" type="ORF">GCM10025868_17240</name>
</gene>
<feature type="region of interest" description="Disordered" evidence="11">
    <location>
        <begin position="462"/>
        <end position="484"/>
    </location>
</feature>
<keyword evidence="6" id="KW-0479">Metal-binding</keyword>
<keyword evidence="8" id="KW-1133">Transmembrane helix</keyword>
<keyword evidence="7" id="KW-0812">Transmembrane</keyword>
<dbReference type="EMBL" id="BSUZ01000001">
    <property type="protein sequence ID" value="GMA86474.1"/>
    <property type="molecule type" value="Genomic_DNA"/>
</dbReference>
<dbReference type="Gene3D" id="1.20.1630.10">
    <property type="entry name" value="Formate dehydrogenase/DMSO reductase domain"/>
    <property type="match status" value="1"/>
</dbReference>
<evidence type="ECO:0000256" key="3">
    <source>
        <dbReference type="ARBA" id="ARBA00008929"/>
    </source>
</evidence>
<feature type="domain" description="4Fe-4S ferredoxin-type" evidence="12">
    <location>
        <begin position="187"/>
        <end position="216"/>
    </location>
</feature>
<dbReference type="PANTHER" id="PTHR43598:SF1">
    <property type="entry name" value="FORMATE DEHYDROGENASE-O MAJOR SUBUNIT"/>
    <property type="match status" value="1"/>
</dbReference>
<feature type="region of interest" description="Disordered" evidence="11">
    <location>
        <begin position="607"/>
        <end position="723"/>
    </location>
</feature>
<dbReference type="InterPro" id="IPR009010">
    <property type="entry name" value="Asp_de-COase-like_dom_sf"/>
</dbReference>
<feature type="compositionally biased region" description="Basic residues" evidence="11">
    <location>
        <begin position="315"/>
        <end position="326"/>
    </location>
</feature>
<keyword evidence="10" id="KW-0472">Membrane</keyword>
<evidence type="ECO:0000256" key="9">
    <source>
        <dbReference type="ARBA" id="ARBA00023002"/>
    </source>
</evidence>
<keyword evidence="6" id="KW-0411">Iron-sulfur</keyword>
<dbReference type="InterPro" id="IPR005614">
    <property type="entry name" value="NrfD-like"/>
</dbReference>
<keyword evidence="6" id="KW-0004">4Fe-4S</keyword>
<dbReference type="PROSITE" id="PS51379">
    <property type="entry name" value="4FE4S_FER_2"/>
    <property type="match status" value="1"/>
</dbReference>
<keyword evidence="9" id="KW-0560">Oxidoreductase</keyword>
<name>A0ABQ6JF95_9ACTN</name>
<sequence length="723" mass="78998">MYPYVFTTSRLTEHHTAGGMSRTLPYLAEPQPAMFIEVSPALARERGLEHNGWAHVVTSRSAIEAKVLVTDRMRPLRVDGRTIHQVWLPYHFGQGGAAIVSGDSANDLIGVTLDPNVLIQDSKVGTCDVRPGRRPRGAEPATVRRADGAPRRPAHQRGARVNVIGPNSLAGPVDPATDSGWQPEPRMGFFTDTTVCIGCKACEVACKEWNLVPEDGLDLTGMSYDNTGALGASTWRHVAFIEQEAPPRRGGGATDLGMPALREQRTGGEDAQPQARRRRPAGGRAGRRPLADVVGRLQALHARRLPRRLPDRRPVPHRHRHGRRAAGHLQRLRLLRAGLPVRRHRPAQGRRSRVQVHAVPRPHRGGPDARLRDRLPDPVDPVRPPGPACARPLPRGSRRCTRAASRRPGCTSSRTTTASAAPARSSCCSTSRRSTACRPTRWCRPATSGRCGGAPGWLPSAWSRPRWSPSPDGAGEPRRGEETRVPEADFRSYYGRPILKEPTWEWDIPAYLFTGGLAAGSSLLAAGGDASGRHGLRRATRWTSLVAVSASAFFLVHDLGRPARFHHMLRVAKVTSPMSVGTWILTAFGPASGIAALAEARRAAADQRRARCRQPAGPGPGPGRRRRRGRHRARARDVHRGAAHRHLHARLEGGARRAAVRLRRQRAGVRRRRRAGHRAPRRERPGAPDGRRGGRRRAWPARTSSSTASASRARRTTSPAPSG</sequence>
<feature type="compositionally biased region" description="Basic and acidic residues" evidence="11">
    <location>
        <begin position="475"/>
        <end position="484"/>
    </location>
</feature>
<dbReference type="Gene3D" id="3.30.70.20">
    <property type="match status" value="1"/>
</dbReference>
<accession>A0ABQ6JF95</accession>
<feature type="compositionally biased region" description="Pro residues" evidence="11">
    <location>
        <begin position="378"/>
        <end position="387"/>
    </location>
</feature>
<dbReference type="Pfam" id="PF03916">
    <property type="entry name" value="NrfD"/>
    <property type="match status" value="1"/>
</dbReference>
<keyword evidence="6" id="KW-0408">Iron</keyword>
<evidence type="ECO:0000256" key="2">
    <source>
        <dbReference type="ARBA" id="ARBA00004651"/>
    </source>
</evidence>
<feature type="region of interest" description="Disordered" evidence="11">
    <location>
        <begin position="264"/>
        <end position="326"/>
    </location>
</feature>
<feature type="compositionally biased region" description="Low complexity" evidence="11">
    <location>
        <begin position="700"/>
        <end position="723"/>
    </location>
</feature>
<evidence type="ECO:0000256" key="11">
    <source>
        <dbReference type="SAM" id="MobiDB-lite"/>
    </source>
</evidence>
<feature type="compositionally biased region" description="Basic and acidic residues" evidence="11">
    <location>
        <begin position="682"/>
        <end position="692"/>
    </location>
</feature>
<feature type="compositionally biased region" description="Basic residues" evidence="11">
    <location>
        <begin position="623"/>
        <end position="634"/>
    </location>
</feature>
<proteinExistence type="inferred from homology"/>
<evidence type="ECO:0000256" key="7">
    <source>
        <dbReference type="ARBA" id="ARBA00022692"/>
    </source>
</evidence>
<feature type="region of interest" description="Disordered" evidence="11">
    <location>
        <begin position="128"/>
        <end position="157"/>
    </location>
</feature>
<feature type="compositionally biased region" description="Basic residues" evidence="11">
    <location>
        <begin position="275"/>
        <end position="287"/>
    </location>
</feature>
<dbReference type="Gene3D" id="2.40.40.20">
    <property type="match status" value="1"/>
</dbReference>
<keyword evidence="14" id="KW-1185">Reference proteome</keyword>
<feature type="compositionally biased region" description="Basic residues" evidence="11">
    <location>
        <begin position="658"/>
        <end position="681"/>
    </location>
</feature>
<evidence type="ECO:0000259" key="12">
    <source>
        <dbReference type="PROSITE" id="PS51379"/>
    </source>
</evidence>
<evidence type="ECO:0000256" key="10">
    <source>
        <dbReference type="ARBA" id="ARBA00023136"/>
    </source>
</evidence>
<dbReference type="InterPro" id="IPR017896">
    <property type="entry name" value="4Fe4S_Fe-S-bd"/>
</dbReference>
<reference evidence="14" key="1">
    <citation type="journal article" date="2019" name="Int. J. Syst. Evol. Microbiol.">
        <title>The Global Catalogue of Microorganisms (GCM) 10K type strain sequencing project: providing services to taxonomists for standard genome sequencing and annotation.</title>
        <authorList>
            <consortium name="The Broad Institute Genomics Platform"/>
            <consortium name="The Broad Institute Genome Sequencing Center for Infectious Disease"/>
            <person name="Wu L."/>
            <person name="Ma J."/>
        </authorList>
    </citation>
    <scope>NUCLEOTIDE SEQUENCE [LARGE SCALE GENOMIC DNA]</scope>
    <source>
        <strain evidence="14">NBRC 108730</strain>
    </source>
</reference>
<feature type="compositionally biased region" description="Low complexity" evidence="11">
    <location>
        <begin position="462"/>
        <end position="471"/>
    </location>
</feature>
<comment type="cofactor">
    <cofactor evidence="1">
        <name>[4Fe-4S] cluster</name>
        <dbReference type="ChEBI" id="CHEBI:49883"/>
    </cofactor>
</comment>
<dbReference type="SUPFAM" id="SSF50692">
    <property type="entry name" value="ADC-like"/>
    <property type="match status" value="1"/>
</dbReference>
<evidence type="ECO:0000256" key="8">
    <source>
        <dbReference type="ARBA" id="ARBA00022989"/>
    </source>
</evidence>
<feature type="compositionally biased region" description="Basic and acidic residues" evidence="11">
    <location>
        <begin position="365"/>
        <end position="377"/>
    </location>
</feature>
<keyword evidence="5" id="KW-1003">Cell membrane</keyword>
<dbReference type="PANTHER" id="PTHR43598">
    <property type="entry name" value="TUNGSTEN-CONTAINING FORMYLMETHANOFURAN DEHYDROGENASE 2 SUBUNIT B"/>
    <property type="match status" value="1"/>
</dbReference>
<evidence type="ECO:0000313" key="13">
    <source>
        <dbReference type="EMBL" id="GMA86474.1"/>
    </source>
</evidence>
<evidence type="ECO:0000256" key="4">
    <source>
        <dbReference type="ARBA" id="ARBA00010312"/>
    </source>
</evidence>
<comment type="similarity">
    <text evidence="3">Belongs to the NrfD family.</text>
</comment>
<comment type="similarity">
    <text evidence="4">Belongs to the prokaryotic molybdopterin-containing oxidoreductase family.</text>
</comment>
<evidence type="ECO:0000256" key="5">
    <source>
        <dbReference type="ARBA" id="ARBA00022475"/>
    </source>
</evidence>
<feature type="compositionally biased region" description="Basic residues" evidence="11">
    <location>
        <begin position="396"/>
        <end position="405"/>
    </location>
</feature>
<evidence type="ECO:0000256" key="6">
    <source>
        <dbReference type="ARBA" id="ARBA00022485"/>
    </source>
</evidence>
<feature type="region of interest" description="Disordered" evidence="11">
    <location>
        <begin position="343"/>
        <end position="425"/>
    </location>
</feature>
<evidence type="ECO:0000313" key="14">
    <source>
        <dbReference type="Proteomes" id="UP001157017"/>
    </source>
</evidence>